<comment type="caution">
    <text evidence="17">The sequence shown here is derived from an EMBL/GenBank/DDBJ whole genome shotgun (WGS) entry which is preliminary data.</text>
</comment>
<accession>A0AAW9R778</accession>
<evidence type="ECO:0000256" key="14">
    <source>
        <dbReference type="PROSITE-ProRule" id="PRU01091"/>
    </source>
</evidence>
<evidence type="ECO:0000256" key="3">
    <source>
        <dbReference type="ARBA" id="ARBA00022448"/>
    </source>
</evidence>
<dbReference type="GO" id="GO:0000976">
    <property type="term" value="F:transcription cis-regulatory region binding"/>
    <property type="evidence" value="ECO:0007669"/>
    <property type="project" value="TreeGrafter"/>
</dbReference>
<keyword evidence="8" id="KW-0805">Transcription regulation</keyword>
<dbReference type="SUPFAM" id="SSF52172">
    <property type="entry name" value="CheY-like"/>
    <property type="match status" value="1"/>
</dbReference>
<dbReference type="InterPro" id="IPR001867">
    <property type="entry name" value="OmpR/PhoB-type_DNA-bd"/>
</dbReference>
<dbReference type="Pfam" id="PF00072">
    <property type="entry name" value="Response_reg"/>
    <property type="match status" value="1"/>
</dbReference>
<dbReference type="SMART" id="SM00862">
    <property type="entry name" value="Trans_reg_C"/>
    <property type="match status" value="1"/>
</dbReference>
<evidence type="ECO:0000256" key="12">
    <source>
        <dbReference type="ARBA" id="ARBA00024735"/>
    </source>
</evidence>
<evidence type="ECO:0000256" key="9">
    <source>
        <dbReference type="ARBA" id="ARBA00023125"/>
    </source>
</evidence>
<organism evidence="17 18">
    <name type="scientific">Denitratimonas tolerans</name>
    <dbReference type="NCBI Taxonomy" id="1338420"/>
    <lineage>
        <taxon>Bacteria</taxon>
        <taxon>Pseudomonadati</taxon>
        <taxon>Pseudomonadota</taxon>
        <taxon>Gammaproteobacteria</taxon>
        <taxon>Lysobacterales</taxon>
        <taxon>Lysobacteraceae</taxon>
        <taxon>Denitratimonas</taxon>
    </lineage>
</organism>
<dbReference type="SUPFAM" id="SSF46894">
    <property type="entry name" value="C-terminal effector domain of the bipartite response regulators"/>
    <property type="match status" value="1"/>
</dbReference>
<dbReference type="CDD" id="cd00383">
    <property type="entry name" value="trans_reg_C"/>
    <property type="match status" value="1"/>
</dbReference>
<dbReference type="GO" id="GO:0032993">
    <property type="term" value="C:protein-DNA complex"/>
    <property type="evidence" value="ECO:0007669"/>
    <property type="project" value="TreeGrafter"/>
</dbReference>
<gene>
    <name evidence="17" type="primary">phoB</name>
    <name evidence="17" type="ORF">WB794_08810</name>
</gene>
<dbReference type="PANTHER" id="PTHR48111:SF40">
    <property type="entry name" value="PHOSPHATE REGULON TRANSCRIPTIONAL REGULATORY PROTEIN PHOB"/>
    <property type="match status" value="1"/>
</dbReference>
<dbReference type="InterPro" id="IPR036388">
    <property type="entry name" value="WH-like_DNA-bd_sf"/>
</dbReference>
<dbReference type="Gene3D" id="1.10.10.10">
    <property type="entry name" value="Winged helix-like DNA-binding domain superfamily/Winged helix DNA-binding domain"/>
    <property type="match status" value="1"/>
</dbReference>
<dbReference type="PROSITE" id="PS51755">
    <property type="entry name" value="OMPR_PHOB"/>
    <property type="match status" value="1"/>
</dbReference>
<evidence type="ECO:0000256" key="7">
    <source>
        <dbReference type="ARBA" id="ARBA00023012"/>
    </source>
</evidence>
<dbReference type="PROSITE" id="PS50110">
    <property type="entry name" value="RESPONSE_REGULATORY"/>
    <property type="match status" value="1"/>
</dbReference>
<dbReference type="Gene3D" id="6.10.250.690">
    <property type="match status" value="1"/>
</dbReference>
<feature type="modified residue" description="4-aspartylphosphate" evidence="13">
    <location>
        <position position="53"/>
    </location>
</feature>
<evidence type="ECO:0000256" key="1">
    <source>
        <dbReference type="ARBA" id="ARBA00004496"/>
    </source>
</evidence>
<dbReference type="FunFam" id="1.10.10.10:FF:000011">
    <property type="entry name" value="Phosphate regulon transcriptional regulator PhoB"/>
    <property type="match status" value="1"/>
</dbReference>
<keyword evidence="7" id="KW-0902">Two-component regulatory system</keyword>
<evidence type="ECO:0000259" key="16">
    <source>
        <dbReference type="PROSITE" id="PS51755"/>
    </source>
</evidence>
<dbReference type="InterPro" id="IPR016032">
    <property type="entry name" value="Sig_transdc_resp-reg_C-effctor"/>
</dbReference>
<comment type="function">
    <text evidence="12">This protein is a positive regulator for the phosphate regulon. Transcription of this operon is positively regulated by PhoB and PhoR when phosphate is limited.</text>
</comment>
<evidence type="ECO:0000256" key="10">
    <source>
        <dbReference type="ARBA" id="ARBA00023159"/>
    </source>
</evidence>
<dbReference type="AlphaFoldDB" id="A0AAW9R778"/>
<reference evidence="17 18" key="1">
    <citation type="journal article" date="2016" name="Antonie Van Leeuwenhoek">
        <title>Denitratimonas tolerans gen. nov., sp. nov., a denitrifying bacterium isolated from a bioreactor for tannery wastewater treatment.</title>
        <authorList>
            <person name="Han S.I."/>
            <person name="Kim J.O."/>
            <person name="Lee Y.R."/>
            <person name="Ekpeghere K.I."/>
            <person name="Koh S.C."/>
            <person name="Whang K.S."/>
        </authorList>
    </citation>
    <scope>NUCLEOTIDE SEQUENCE [LARGE SCALE GENOMIC DNA]</scope>
    <source>
        <strain evidence="17 18">KACC 17565</strain>
    </source>
</reference>
<dbReference type="Pfam" id="PF00486">
    <property type="entry name" value="Trans_reg_C"/>
    <property type="match status" value="1"/>
</dbReference>
<dbReference type="InterPro" id="IPR039420">
    <property type="entry name" value="WalR-like"/>
</dbReference>
<evidence type="ECO:0000256" key="11">
    <source>
        <dbReference type="ARBA" id="ARBA00023163"/>
    </source>
</evidence>
<keyword evidence="10" id="KW-0010">Activator</keyword>
<dbReference type="GO" id="GO:0006355">
    <property type="term" value="P:regulation of DNA-templated transcription"/>
    <property type="evidence" value="ECO:0007669"/>
    <property type="project" value="InterPro"/>
</dbReference>
<dbReference type="EMBL" id="JBBDHC010000011">
    <property type="protein sequence ID" value="MEJ1249768.1"/>
    <property type="molecule type" value="Genomic_DNA"/>
</dbReference>
<dbReference type="RefSeq" id="WP_337335485.1">
    <property type="nucleotide sequence ID" value="NZ_JBBDHC010000011.1"/>
</dbReference>
<keyword evidence="11" id="KW-0804">Transcription</keyword>
<dbReference type="Gene3D" id="3.40.50.2300">
    <property type="match status" value="1"/>
</dbReference>
<keyword evidence="3" id="KW-0813">Transport</keyword>
<dbReference type="GO" id="GO:0005829">
    <property type="term" value="C:cytosol"/>
    <property type="evidence" value="ECO:0007669"/>
    <property type="project" value="TreeGrafter"/>
</dbReference>
<keyword evidence="4" id="KW-0963">Cytoplasm</keyword>
<dbReference type="Proteomes" id="UP001364472">
    <property type="component" value="Unassembled WGS sequence"/>
</dbReference>
<dbReference type="SMART" id="SM00448">
    <property type="entry name" value="REC"/>
    <property type="match status" value="1"/>
</dbReference>
<keyword evidence="9 14" id="KW-0238">DNA-binding</keyword>
<sequence length="229" mass="25577">MHKRILIVEDEASIRDMVAFALRRVDMEVLQASDARSALIALADGAPDLILLDWMLPGTSGLELARRLRADPRSAEVPIIMLTARGEETDRVAGLEAGVDDYVVKPFSTRELIARIRAVLRRAQGDDGTGSIEVGGVRIDGPAHRVYVGEERVEMGPTEYRLLHFFLTHPERVHSRAQLLDQVWGGSVYVEERTVDVHILRLRKALEPYGCERLVQTVRGAGYRFSAKP</sequence>
<comment type="subcellular location">
    <subcellularLocation>
        <location evidence="1">Cytoplasm</location>
    </subcellularLocation>
</comment>
<protein>
    <recommendedName>
        <fullName evidence="2">Phosphate regulon transcriptional regulatory protein PhoB</fullName>
    </recommendedName>
</protein>
<dbReference type="InterPro" id="IPR001789">
    <property type="entry name" value="Sig_transdc_resp-reg_receiver"/>
</dbReference>
<proteinExistence type="predicted"/>
<keyword evidence="5 13" id="KW-0597">Phosphoprotein</keyword>
<evidence type="ECO:0000256" key="5">
    <source>
        <dbReference type="ARBA" id="ARBA00022553"/>
    </source>
</evidence>
<evidence type="ECO:0000256" key="8">
    <source>
        <dbReference type="ARBA" id="ARBA00023015"/>
    </source>
</evidence>
<dbReference type="GO" id="GO:0000156">
    <property type="term" value="F:phosphorelay response regulator activity"/>
    <property type="evidence" value="ECO:0007669"/>
    <property type="project" value="InterPro"/>
</dbReference>
<dbReference type="PANTHER" id="PTHR48111">
    <property type="entry name" value="REGULATOR OF RPOS"/>
    <property type="match status" value="1"/>
</dbReference>
<evidence type="ECO:0000256" key="2">
    <source>
        <dbReference type="ARBA" id="ARBA00013332"/>
    </source>
</evidence>
<evidence type="ECO:0000256" key="4">
    <source>
        <dbReference type="ARBA" id="ARBA00022490"/>
    </source>
</evidence>
<dbReference type="CDD" id="cd17618">
    <property type="entry name" value="REC_OmpR_PhoB"/>
    <property type="match status" value="1"/>
</dbReference>
<dbReference type="InterPro" id="IPR011006">
    <property type="entry name" value="CheY-like_superfamily"/>
</dbReference>
<feature type="DNA-binding region" description="OmpR/PhoB-type" evidence="14">
    <location>
        <begin position="129"/>
        <end position="227"/>
    </location>
</feature>
<keyword evidence="18" id="KW-1185">Reference proteome</keyword>
<evidence type="ECO:0000256" key="6">
    <source>
        <dbReference type="ARBA" id="ARBA00022592"/>
    </source>
</evidence>
<dbReference type="NCBIfam" id="TIGR02154">
    <property type="entry name" value="PhoB"/>
    <property type="match status" value="1"/>
</dbReference>
<name>A0AAW9R778_9GAMM</name>
<dbReference type="FunFam" id="3.40.50.2300:FF:000001">
    <property type="entry name" value="DNA-binding response regulator PhoB"/>
    <property type="match status" value="1"/>
</dbReference>
<feature type="domain" description="OmpR/PhoB-type" evidence="16">
    <location>
        <begin position="129"/>
        <end position="227"/>
    </location>
</feature>
<dbReference type="InterPro" id="IPR011879">
    <property type="entry name" value="Sig_transdc_resp-reg_PhoB"/>
</dbReference>
<evidence type="ECO:0000259" key="15">
    <source>
        <dbReference type="PROSITE" id="PS50110"/>
    </source>
</evidence>
<keyword evidence="6" id="KW-0592">Phosphate transport</keyword>
<evidence type="ECO:0000313" key="17">
    <source>
        <dbReference type="EMBL" id="MEJ1249768.1"/>
    </source>
</evidence>
<feature type="domain" description="Response regulatory" evidence="15">
    <location>
        <begin position="4"/>
        <end position="120"/>
    </location>
</feature>
<evidence type="ECO:0000313" key="18">
    <source>
        <dbReference type="Proteomes" id="UP001364472"/>
    </source>
</evidence>
<evidence type="ECO:0000256" key="13">
    <source>
        <dbReference type="PROSITE-ProRule" id="PRU00169"/>
    </source>
</evidence>
<dbReference type="GO" id="GO:0006817">
    <property type="term" value="P:phosphate ion transport"/>
    <property type="evidence" value="ECO:0007669"/>
    <property type="project" value="UniProtKB-KW"/>
</dbReference>